<protein>
    <recommendedName>
        <fullName evidence="1">N-acetyltransferase domain-containing protein</fullName>
    </recommendedName>
</protein>
<dbReference type="GO" id="GO:0016747">
    <property type="term" value="F:acyltransferase activity, transferring groups other than amino-acyl groups"/>
    <property type="evidence" value="ECO:0007669"/>
    <property type="project" value="InterPro"/>
</dbReference>
<keyword evidence="3" id="KW-1185">Reference proteome</keyword>
<dbReference type="RefSeq" id="XP_040794560.1">
    <property type="nucleotide sequence ID" value="XM_040932701.1"/>
</dbReference>
<dbReference type="AlphaFoldDB" id="A0A9P4GVC9"/>
<dbReference type="OrthoDB" id="41532at2759"/>
<dbReference type="GeneID" id="63849952"/>
<dbReference type="InterPro" id="IPR016181">
    <property type="entry name" value="Acyl_CoA_acyltransferase"/>
</dbReference>
<dbReference type="Gene3D" id="3.40.630.30">
    <property type="match status" value="1"/>
</dbReference>
<accession>A0A9P4GVC9</accession>
<evidence type="ECO:0000313" key="3">
    <source>
        <dbReference type="Proteomes" id="UP000800039"/>
    </source>
</evidence>
<dbReference type="SUPFAM" id="SSF55729">
    <property type="entry name" value="Acyl-CoA N-acyltransferases (Nat)"/>
    <property type="match status" value="1"/>
</dbReference>
<evidence type="ECO:0000259" key="1">
    <source>
        <dbReference type="PROSITE" id="PS51186"/>
    </source>
</evidence>
<sequence length="224" mass="24371">MNDPIADAKAQEATHSFTFRIATMEDVPALQKMIGESLRALGKGFYTQAELDGSIGYLFGPDSVLIRDQTYFILHPNSQPSTICACGGWSFRKTLYGGDSAPSPLRMPEKRNPAVDRASIRAIFTHPDWARRGLGTMMMRYCEARAGEGKEGETAGFTRLEMGATLSGVALYERCGYVRSGREDVVTCPNGEGIRIAHMVKDLQQQANANANANANAKVDTNGV</sequence>
<dbReference type="EMBL" id="ML976614">
    <property type="protein sequence ID" value="KAF1851997.1"/>
    <property type="molecule type" value="Genomic_DNA"/>
</dbReference>
<dbReference type="Proteomes" id="UP000800039">
    <property type="component" value="Unassembled WGS sequence"/>
</dbReference>
<gene>
    <name evidence="2" type="ORF">K460DRAFT_362768</name>
</gene>
<reference evidence="2" key="1">
    <citation type="submission" date="2020-01" db="EMBL/GenBank/DDBJ databases">
        <authorList>
            <consortium name="DOE Joint Genome Institute"/>
            <person name="Haridas S."/>
            <person name="Albert R."/>
            <person name="Binder M."/>
            <person name="Bloem J."/>
            <person name="Labutti K."/>
            <person name="Salamov A."/>
            <person name="Andreopoulos B."/>
            <person name="Baker S.E."/>
            <person name="Barry K."/>
            <person name="Bills G."/>
            <person name="Bluhm B.H."/>
            <person name="Cannon C."/>
            <person name="Castanera R."/>
            <person name="Culley D.E."/>
            <person name="Daum C."/>
            <person name="Ezra D."/>
            <person name="Gonzalez J.B."/>
            <person name="Henrissat B."/>
            <person name="Kuo A."/>
            <person name="Liang C."/>
            <person name="Lipzen A."/>
            <person name="Lutzoni F."/>
            <person name="Magnuson J."/>
            <person name="Mondo S."/>
            <person name="Nolan M."/>
            <person name="Ohm R."/>
            <person name="Pangilinan J."/>
            <person name="Park H.-J."/>
            <person name="Ramirez L."/>
            <person name="Alfaro M."/>
            <person name="Sun H."/>
            <person name="Tritt A."/>
            <person name="Yoshinaga Y."/>
            <person name="Zwiers L.-H."/>
            <person name="Turgeon B.G."/>
            <person name="Goodwin S.B."/>
            <person name="Spatafora J.W."/>
            <person name="Crous P.W."/>
            <person name="Grigoriev I.V."/>
        </authorList>
    </citation>
    <scope>NUCLEOTIDE SEQUENCE</scope>
    <source>
        <strain evidence="2">CBS 394.84</strain>
    </source>
</reference>
<evidence type="ECO:0000313" key="2">
    <source>
        <dbReference type="EMBL" id="KAF1851997.1"/>
    </source>
</evidence>
<name>A0A9P4GVC9_9PLEO</name>
<dbReference type="CDD" id="cd04301">
    <property type="entry name" value="NAT_SF"/>
    <property type="match status" value="1"/>
</dbReference>
<organism evidence="2 3">
    <name type="scientific">Cucurbitaria berberidis CBS 394.84</name>
    <dbReference type="NCBI Taxonomy" id="1168544"/>
    <lineage>
        <taxon>Eukaryota</taxon>
        <taxon>Fungi</taxon>
        <taxon>Dikarya</taxon>
        <taxon>Ascomycota</taxon>
        <taxon>Pezizomycotina</taxon>
        <taxon>Dothideomycetes</taxon>
        <taxon>Pleosporomycetidae</taxon>
        <taxon>Pleosporales</taxon>
        <taxon>Pleosporineae</taxon>
        <taxon>Cucurbitariaceae</taxon>
        <taxon>Cucurbitaria</taxon>
    </lineage>
</organism>
<dbReference type="PROSITE" id="PS51186">
    <property type="entry name" value="GNAT"/>
    <property type="match status" value="1"/>
</dbReference>
<feature type="domain" description="N-acetyltransferase" evidence="1">
    <location>
        <begin position="17"/>
        <end position="201"/>
    </location>
</feature>
<dbReference type="Pfam" id="PF13508">
    <property type="entry name" value="Acetyltransf_7"/>
    <property type="match status" value="1"/>
</dbReference>
<comment type="caution">
    <text evidence="2">The sequence shown here is derived from an EMBL/GenBank/DDBJ whole genome shotgun (WGS) entry which is preliminary data.</text>
</comment>
<dbReference type="InterPro" id="IPR000182">
    <property type="entry name" value="GNAT_dom"/>
</dbReference>
<proteinExistence type="predicted"/>